<keyword evidence="5" id="KW-1133">Transmembrane helix</keyword>
<evidence type="ECO:0000256" key="1">
    <source>
        <dbReference type="ARBA" id="ARBA00004308"/>
    </source>
</evidence>
<comment type="similarity">
    <text evidence="2">Belongs to the P2X receptor family.</text>
</comment>
<evidence type="ECO:0000256" key="5">
    <source>
        <dbReference type="ARBA" id="ARBA00022989"/>
    </source>
</evidence>
<dbReference type="GO" id="GO:0012505">
    <property type="term" value="C:endomembrane system"/>
    <property type="evidence" value="ECO:0007669"/>
    <property type="project" value="UniProtKB-SubCell"/>
</dbReference>
<protein>
    <submittedName>
        <fullName evidence="10">Uncharacterized protein</fullName>
    </submittedName>
</protein>
<dbReference type="GO" id="GO:0070588">
    <property type="term" value="P:calcium ion transmembrane transport"/>
    <property type="evidence" value="ECO:0007669"/>
    <property type="project" value="TreeGrafter"/>
</dbReference>
<dbReference type="Pfam" id="PF00864">
    <property type="entry name" value="P2X_receptor"/>
    <property type="match status" value="1"/>
</dbReference>
<evidence type="ECO:0000256" key="4">
    <source>
        <dbReference type="ARBA" id="ARBA00022692"/>
    </source>
</evidence>
<sequence>MTKRIVVNQSQGQCVDWDQPRQCPCSEGTCVAGYCQVQAWCPSLGDQNADSPPNGAVVETVEGLGHMHMKIMAGITFPEMGTDLFIYGHTDGAEDRFSNLTIAELLSLSDPPLLVEDITDSGALLAVSFNWDCEVTMDCEPTVVVKRLDTAGFVQKHSNRRGDGQTREAIYMFGLRILITSSGIGRQFSIQLIVVQIGSGLALLRISALAADFMMLRCFRDGLTRRAYRKCKVIATNDLSDLRDRLHHIKTKSRVRHRTGTNFKGDG</sequence>
<gene>
    <name evidence="10" type="ORF">NSCI0253_LOCUS32449</name>
</gene>
<evidence type="ECO:0000256" key="2">
    <source>
        <dbReference type="ARBA" id="ARBA00009848"/>
    </source>
</evidence>
<organism evidence="10">
    <name type="scientific">Noctiluca scintillans</name>
    <name type="common">Sea sparkle</name>
    <name type="synonym">Red tide dinoflagellate</name>
    <dbReference type="NCBI Taxonomy" id="2966"/>
    <lineage>
        <taxon>Eukaryota</taxon>
        <taxon>Sar</taxon>
        <taxon>Alveolata</taxon>
        <taxon>Dinophyceae</taxon>
        <taxon>Noctilucales</taxon>
        <taxon>Noctilucaceae</taxon>
        <taxon>Noctiluca</taxon>
    </lineage>
</organism>
<evidence type="ECO:0000256" key="9">
    <source>
        <dbReference type="ARBA" id="ARBA00023303"/>
    </source>
</evidence>
<reference evidence="10" key="1">
    <citation type="submission" date="2021-01" db="EMBL/GenBank/DDBJ databases">
        <authorList>
            <person name="Corre E."/>
            <person name="Pelletier E."/>
            <person name="Niang G."/>
            <person name="Scheremetjew M."/>
            <person name="Finn R."/>
            <person name="Kale V."/>
            <person name="Holt S."/>
            <person name="Cochrane G."/>
            <person name="Meng A."/>
            <person name="Brown T."/>
            <person name="Cohen L."/>
        </authorList>
    </citation>
    <scope>NUCLEOTIDE SEQUENCE</scope>
</reference>
<keyword evidence="7" id="KW-0472">Membrane</keyword>
<evidence type="ECO:0000313" key="10">
    <source>
        <dbReference type="EMBL" id="CAD8858096.1"/>
    </source>
</evidence>
<dbReference type="InterPro" id="IPR059116">
    <property type="entry name" value="P2X_receptor"/>
</dbReference>
<accession>A0A7S1AM31</accession>
<evidence type="ECO:0000256" key="3">
    <source>
        <dbReference type="ARBA" id="ARBA00022448"/>
    </source>
</evidence>
<dbReference type="Gene3D" id="2.60.490.10">
    <property type="entry name" value="atp-gated p2x4 ion channel domain"/>
    <property type="match status" value="1"/>
</dbReference>
<keyword evidence="8" id="KW-1071">Ligand-gated ion channel</keyword>
<keyword evidence="4" id="KW-0812">Transmembrane</keyword>
<dbReference type="InterPro" id="IPR027309">
    <property type="entry name" value="P2X_extracellular_dom_sf"/>
</dbReference>
<proteinExistence type="inferred from homology"/>
<comment type="subcellular location">
    <subcellularLocation>
        <location evidence="1">Endomembrane system</location>
    </subcellularLocation>
</comment>
<evidence type="ECO:0000256" key="8">
    <source>
        <dbReference type="ARBA" id="ARBA00023286"/>
    </source>
</evidence>
<keyword evidence="3" id="KW-0813">Transport</keyword>
<dbReference type="EMBL" id="HBFQ01045636">
    <property type="protein sequence ID" value="CAD8858096.1"/>
    <property type="molecule type" value="Transcribed_RNA"/>
</dbReference>
<dbReference type="PANTHER" id="PTHR10125">
    <property type="entry name" value="P2X PURINOCEPTOR"/>
    <property type="match status" value="1"/>
</dbReference>
<name>A0A7S1AM31_NOCSC</name>
<evidence type="ECO:0000256" key="6">
    <source>
        <dbReference type="ARBA" id="ARBA00023065"/>
    </source>
</evidence>
<dbReference type="AlphaFoldDB" id="A0A7S1AM31"/>
<dbReference type="GO" id="GO:0015267">
    <property type="term" value="F:channel activity"/>
    <property type="evidence" value="ECO:0007669"/>
    <property type="project" value="UniProtKB-ARBA"/>
</dbReference>
<keyword evidence="6" id="KW-0406">Ion transport</keyword>
<dbReference type="GO" id="GO:0007165">
    <property type="term" value="P:signal transduction"/>
    <property type="evidence" value="ECO:0007669"/>
    <property type="project" value="UniProtKB-ARBA"/>
</dbReference>
<keyword evidence="9" id="KW-0407">Ion channel</keyword>
<dbReference type="PANTHER" id="PTHR10125:SF31">
    <property type="entry name" value="P2X RECEPTOR E"/>
    <property type="match status" value="1"/>
</dbReference>
<dbReference type="GO" id="GO:0016020">
    <property type="term" value="C:membrane"/>
    <property type="evidence" value="ECO:0007669"/>
    <property type="project" value="TreeGrafter"/>
</dbReference>
<evidence type="ECO:0000256" key="7">
    <source>
        <dbReference type="ARBA" id="ARBA00023136"/>
    </source>
</evidence>